<keyword evidence="6" id="KW-0489">Methyltransferase</keyword>
<dbReference type="GO" id="GO:0012505">
    <property type="term" value="C:endomembrane system"/>
    <property type="evidence" value="ECO:0007669"/>
    <property type="project" value="UniProtKB-SubCell"/>
</dbReference>
<sequence>MTAFEHRWNARGEGYVAAQALLLAGIVALPLLRPRWGTPRGLRVAGTALVLAGGTLVGWSGLRLGPNLTPLPEPRTEGQLVQTGPYALARHPVYGGLLLASLGWALAHGHRGALGLSGGLALLFDRKARDEERRLTRHFPEYPAYQRRVRRFLPGVY</sequence>
<comment type="subcellular location">
    <subcellularLocation>
        <location evidence="1">Endomembrane system</location>
        <topology evidence="1">Multi-pass membrane protein</topology>
    </subcellularLocation>
</comment>
<keyword evidence="2 5" id="KW-0812">Transmembrane</keyword>
<feature type="transmembrane region" description="Helical" evidence="5">
    <location>
        <begin position="102"/>
        <end position="124"/>
    </location>
</feature>
<evidence type="ECO:0000313" key="7">
    <source>
        <dbReference type="Proteomes" id="UP000525389"/>
    </source>
</evidence>
<keyword evidence="3 5" id="KW-1133">Transmembrane helix</keyword>
<dbReference type="RefSeq" id="WP_184028879.1">
    <property type="nucleotide sequence ID" value="NZ_JACHFN010000007.1"/>
</dbReference>
<dbReference type="InterPro" id="IPR007318">
    <property type="entry name" value="Phopholipid_MeTrfase"/>
</dbReference>
<gene>
    <name evidence="6" type="ORF">HNQ09_002151</name>
</gene>
<keyword evidence="6" id="KW-0808">Transferase</keyword>
<dbReference type="EMBL" id="JACHFN010000007">
    <property type="protein sequence ID" value="MBB5234708.1"/>
    <property type="molecule type" value="Genomic_DNA"/>
</dbReference>
<dbReference type="GO" id="GO:0008168">
    <property type="term" value="F:methyltransferase activity"/>
    <property type="evidence" value="ECO:0007669"/>
    <property type="project" value="UniProtKB-KW"/>
</dbReference>
<dbReference type="GO" id="GO:0032259">
    <property type="term" value="P:methylation"/>
    <property type="evidence" value="ECO:0007669"/>
    <property type="project" value="UniProtKB-KW"/>
</dbReference>
<evidence type="ECO:0000256" key="2">
    <source>
        <dbReference type="ARBA" id="ARBA00022692"/>
    </source>
</evidence>
<dbReference type="Pfam" id="PF04191">
    <property type="entry name" value="PEMT"/>
    <property type="match status" value="1"/>
</dbReference>
<dbReference type="PANTHER" id="PTHR43847:SF1">
    <property type="entry name" value="BLL3993 PROTEIN"/>
    <property type="match status" value="1"/>
</dbReference>
<evidence type="ECO:0000256" key="1">
    <source>
        <dbReference type="ARBA" id="ARBA00004127"/>
    </source>
</evidence>
<organism evidence="6 7">
    <name type="scientific">Deinococcus budaensis</name>
    <dbReference type="NCBI Taxonomy" id="1665626"/>
    <lineage>
        <taxon>Bacteria</taxon>
        <taxon>Thermotogati</taxon>
        <taxon>Deinococcota</taxon>
        <taxon>Deinococci</taxon>
        <taxon>Deinococcales</taxon>
        <taxon>Deinococcaceae</taxon>
        <taxon>Deinococcus</taxon>
    </lineage>
</organism>
<evidence type="ECO:0000256" key="4">
    <source>
        <dbReference type="ARBA" id="ARBA00023136"/>
    </source>
</evidence>
<protein>
    <submittedName>
        <fullName evidence="6">Protein-S-isoprenylcysteine O-methyltransferase Ste14</fullName>
    </submittedName>
</protein>
<dbReference type="AlphaFoldDB" id="A0A7W8LQC6"/>
<proteinExistence type="predicted"/>
<evidence type="ECO:0000256" key="3">
    <source>
        <dbReference type="ARBA" id="ARBA00022989"/>
    </source>
</evidence>
<evidence type="ECO:0000313" key="6">
    <source>
        <dbReference type="EMBL" id="MBB5234708.1"/>
    </source>
</evidence>
<dbReference type="Proteomes" id="UP000525389">
    <property type="component" value="Unassembled WGS sequence"/>
</dbReference>
<dbReference type="Gene3D" id="1.20.120.1630">
    <property type="match status" value="1"/>
</dbReference>
<evidence type="ECO:0000256" key="5">
    <source>
        <dbReference type="SAM" id="Phobius"/>
    </source>
</evidence>
<reference evidence="6 7" key="1">
    <citation type="submission" date="2020-08" db="EMBL/GenBank/DDBJ databases">
        <title>Genomic Encyclopedia of Type Strains, Phase IV (KMG-IV): sequencing the most valuable type-strain genomes for metagenomic binning, comparative biology and taxonomic classification.</title>
        <authorList>
            <person name="Goeker M."/>
        </authorList>
    </citation>
    <scope>NUCLEOTIDE SEQUENCE [LARGE SCALE GENOMIC DNA]</scope>
    <source>
        <strain evidence="6 7">DSM 101791</strain>
    </source>
</reference>
<keyword evidence="7" id="KW-1185">Reference proteome</keyword>
<feature type="transmembrane region" description="Helical" evidence="5">
    <location>
        <begin position="14"/>
        <end position="32"/>
    </location>
</feature>
<feature type="transmembrane region" description="Helical" evidence="5">
    <location>
        <begin position="44"/>
        <end position="62"/>
    </location>
</feature>
<dbReference type="PANTHER" id="PTHR43847">
    <property type="entry name" value="BLL3993 PROTEIN"/>
    <property type="match status" value="1"/>
</dbReference>
<name>A0A7W8LQC6_9DEIO</name>
<accession>A0A7W8LQC6</accession>
<keyword evidence="4 5" id="KW-0472">Membrane</keyword>
<comment type="caution">
    <text evidence="6">The sequence shown here is derived from an EMBL/GenBank/DDBJ whole genome shotgun (WGS) entry which is preliminary data.</text>
</comment>
<dbReference type="InterPro" id="IPR052527">
    <property type="entry name" value="Metal_cation-efflux_comp"/>
</dbReference>